<feature type="domain" description="Cobalamin-independent methionine synthase MetE C-terminal/archaeal" evidence="4">
    <location>
        <begin position="7"/>
        <end position="215"/>
    </location>
</feature>
<keyword evidence="2" id="KW-0479">Metal-binding</keyword>
<dbReference type="GO" id="GO:0009086">
    <property type="term" value="P:methionine biosynthetic process"/>
    <property type="evidence" value="ECO:0007669"/>
    <property type="project" value="InterPro"/>
</dbReference>
<keyword evidence="6" id="KW-1185">Reference proteome</keyword>
<name>U2QVC2_9BACL</name>
<evidence type="ECO:0000256" key="2">
    <source>
        <dbReference type="ARBA" id="ARBA00022723"/>
    </source>
</evidence>
<comment type="caution">
    <text evidence="5">The sequence shown here is derived from an EMBL/GenBank/DDBJ whole genome shotgun (WGS) entry which is preliminary data.</text>
</comment>
<dbReference type="eggNOG" id="COG0620">
    <property type="taxonomic scope" value="Bacteria"/>
</dbReference>
<dbReference type="HOGENOM" id="CLU_1249320_0_0_9"/>
<comment type="cofactor">
    <cofactor evidence="1">
        <name>Zn(2+)</name>
        <dbReference type="ChEBI" id="CHEBI:29105"/>
    </cofactor>
</comment>
<dbReference type="AlphaFoldDB" id="U2QVC2"/>
<dbReference type="Gene3D" id="3.20.20.210">
    <property type="match status" value="1"/>
</dbReference>
<dbReference type="PATRIC" id="fig|1321820.3.peg.150"/>
<dbReference type="EMBL" id="AWVP01000008">
    <property type="protein sequence ID" value="ERK60461.1"/>
    <property type="molecule type" value="Genomic_DNA"/>
</dbReference>
<organism evidence="5 6">
    <name type="scientific">Gemella bergeri ATCC 700627</name>
    <dbReference type="NCBI Taxonomy" id="1321820"/>
    <lineage>
        <taxon>Bacteria</taxon>
        <taxon>Bacillati</taxon>
        <taxon>Bacillota</taxon>
        <taxon>Bacilli</taxon>
        <taxon>Bacillales</taxon>
        <taxon>Gemellaceae</taxon>
        <taxon>Gemella</taxon>
    </lineage>
</organism>
<sequence length="220" mass="25183">MKQFKPFTTTLIGSLPRSKKLLALKEQTLLTTKYNEAYKEQLEKETEQVIKMQIAAGIDVVVSGELNRDNYMSYIAEKVDGVALLTMEELRELAANVGEFDKSLEEMDAADNTMCSPVCFDKIDTDVSLNSEELERLERMTDKMFKMTIPSPYLLTRSMWIKKVSSRAYSSRKELGKDVVKLLINEVRRLVSKGVKIIQIDEPILSEVVFTRDKGEQSFY</sequence>
<dbReference type="Pfam" id="PF01717">
    <property type="entry name" value="Meth_synt_2"/>
    <property type="match status" value="1"/>
</dbReference>
<proteinExistence type="predicted"/>
<keyword evidence="3" id="KW-0862">Zinc</keyword>
<dbReference type="InterPro" id="IPR038071">
    <property type="entry name" value="UROD/MetE-like_sf"/>
</dbReference>
<evidence type="ECO:0000256" key="1">
    <source>
        <dbReference type="ARBA" id="ARBA00001947"/>
    </source>
</evidence>
<dbReference type="GO" id="GO:0008270">
    <property type="term" value="F:zinc ion binding"/>
    <property type="evidence" value="ECO:0007669"/>
    <property type="project" value="InterPro"/>
</dbReference>
<evidence type="ECO:0000313" key="5">
    <source>
        <dbReference type="EMBL" id="ERK60461.1"/>
    </source>
</evidence>
<evidence type="ECO:0000259" key="4">
    <source>
        <dbReference type="Pfam" id="PF01717"/>
    </source>
</evidence>
<dbReference type="GO" id="GO:0003871">
    <property type="term" value="F:5-methyltetrahydropteroyltriglutamate-homocysteine S-methyltransferase activity"/>
    <property type="evidence" value="ECO:0007669"/>
    <property type="project" value="InterPro"/>
</dbReference>
<reference evidence="5 6" key="1">
    <citation type="submission" date="2013-08" db="EMBL/GenBank/DDBJ databases">
        <authorList>
            <person name="Weinstock G."/>
            <person name="Sodergren E."/>
            <person name="Wylie T."/>
            <person name="Fulton L."/>
            <person name="Fulton R."/>
            <person name="Fronick C."/>
            <person name="O'Laughlin M."/>
            <person name="Godfrey J."/>
            <person name="Miner T."/>
            <person name="Herter B."/>
            <person name="Appelbaum E."/>
            <person name="Cordes M."/>
            <person name="Lek S."/>
            <person name="Wollam A."/>
            <person name="Pepin K.H."/>
            <person name="Palsikar V.B."/>
            <person name="Mitreva M."/>
            <person name="Wilson R.K."/>
        </authorList>
    </citation>
    <scope>NUCLEOTIDE SEQUENCE [LARGE SCALE GENOMIC DNA]</scope>
    <source>
        <strain evidence="5 6">ATCC 700627</strain>
    </source>
</reference>
<accession>U2QVC2</accession>
<dbReference type="InterPro" id="IPR002629">
    <property type="entry name" value="Met_Synth_C/arc"/>
</dbReference>
<protein>
    <recommendedName>
        <fullName evidence="4">Cobalamin-independent methionine synthase MetE C-terminal/archaeal domain-containing protein</fullName>
    </recommendedName>
</protein>
<dbReference type="Proteomes" id="UP000016637">
    <property type="component" value="Unassembled WGS sequence"/>
</dbReference>
<dbReference type="PANTHER" id="PTHR30519">
    <property type="entry name" value="5-METHYLTETRAHYDROPTEROYLTRIGLUTAMATE--HOMOCYSTEINE METHYLTRANSFERASE"/>
    <property type="match status" value="1"/>
</dbReference>
<evidence type="ECO:0000313" key="6">
    <source>
        <dbReference type="Proteomes" id="UP000016637"/>
    </source>
</evidence>
<gene>
    <name evidence="5" type="ORF">HMPREF1983_00152</name>
</gene>
<dbReference type="SUPFAM" id="SSF51726">
    <property type="entry name" value="UROD/MetE-like"/>
    <property type="match status" value="1"/>
</dbReference>
<evidence type="ECO:0000256" key="3">
    <source>
        <dbReference type="ARBA" id="ARBA00022833"/>
    </source>
</evidence>